<evidence type="ECO:0000313" key="1">
    <source>
        <dbReference type="EMBL" id="MVO78212.1"/>
    </source>
</evidence>
<comment type="caution">
    <text evidence="1">The sequence shown here is derived from an EMBL/GenBank/DDBJ whole genome shotgun (WGS) entry which is preliminary data.</text>
</comment>
<dbReference type="RefSeq" id="WP_157027189.1">
    <property type="nucleotide sequence ID" value="NZ_WQMS01000013.1"/>
</dbReference>
<protein>
    <submittedName>
        <fullName evidence="1">Uncharacterized protein</fullName>
    </submittedName>
</protein>
<evidence type="ECO:0000313" key="2">
    <source>
        <dbReference type="Proteomes" id="UP000441389"/>
    </source>
</evidence>
<accession>A0A6I4J0V0</accession>
<dbReference type="Proteomes" id="UP000441389">
    <property type="component" value="Unassembled WGS sequence"/>
</dbReference>
<organism evidence="1 2">
    <name type="scientific">Sphingomonas horti</name>
    <dbReference type="NCBI Taxonomy" id="2682842"/>
    <lineage>
        <taxon>Bacteria</taxon>
        <taxon>Pseudomonadati</taxon>
        <taxon>Pseudomonadota</taxon>
        <taxon>Alphaproteobacteria</taxon>
        <taxon>Sphingomonadales</taxon>
        <taxon>Sphingomonadaceae</taxon>
        <taxon>Sphingomonas</taxon>
    </lineage>
</organism>
<name>A0A6I4J0V0_9SPHN</name>
<proteinExistence type="predicted"/>
<sequence length="74" mass="8015">MAQIFSALFFTFAAIGASLLLVRMLRDEAARVLAILAGEELVHARALAAPPVRVRVRAWRGPAPRRVPPLRAAA</sequence>
<dbReference type="EMBL" id="WQMS01000013">
    <property type="protein sequence ID" value="MVO78212.1"/>
    <property type="molecule type" value="Genomic_DNA"/>
</dbReference>
<reference evidence="1 2" key="1">
    <citation type="submission" date="2019-12" db="EMBL/GenBank/DDBJ databases">
        <authorList>
            <person name="Huq M.A."/>
        </authorList>
    </citation>
    <scope>NUCLEOTIDE SEQUENCE [LARGE SCALE GENOMIC DNA]</scope>
    <source>
        <strain evidence="1 2">MAH-20</strain>
    </source>
</reference>
<gene>
    <name evidence="1" type="ORF">GON01_09730</name>
</gene>
<dbReference type="AlphaFoldDB" id="A0A6I4J0V0"/>
<keyword evidence="2" id="KW-1185">Reference proteome</keyword>